<keyword evidence="18" id="KW-1185">Reference proteome</keyword>
<dbReference type="GO" id="GO:0005886">
    <property type="term" value="C:plasma membrane"/>
    <property type="evidence" value="ECO:0007669"/>
    <property type="project" value="UniProtKB-SubCell"/>
</dbReference>
<evidence type="ECO:0000256" key="9">
    <source>
        <dbReference type="ARBA" id="ARBA00023180"/>
    </source>
</evidence>
<dbReference type="InterPro" id="IPR003599">
    <property type="entry name" value="Ig_sub"/>
</dbReference>
<keyword evidence="13" id="KW-0460">Magnesium</keyword>
<evidence type="ECO:0000256" key="14">
    <source>
        <dbReference type="SAM" id="Phobius"/>
    </source>
</evidence>
<dbReference type="InterPro" id="IPR013783">
    <property type="entry name" value="Ig-like_fold"/>
</dbReference>
<keyword evidence="6 14" id="KW-0472">Membrane</keyword>
<dbReference type="InterPro" id="IPR000719">
    <property type="entry name" value="Prot_kinase_dom"/>
</dbReference>
<dbReference type="InterPro" id="IPR011009">
    <property type="entry name" value="Kinase-like_dom_sf"/>
</dbReference>
<feature type="binding site" evidence="12">
    <location>
        <position position="284"/>
    </location>
    <ligand>
        <name>ATP</name>
        <dbReference type="ChEBI" id="CHEBI:30616"/>
    </ligand>
</feature>
<evidence type="ECO:0000256" key="12">
    <source>
        <dbReference type="PIRSR" id="PIRSR000615-2"/>
    </source>
</evidence>
<reference evidence="19" key="1">
    <citation type="submission" date="2022-11" db="UniProtKB">
        <authorList>
            <consortium name="WormBaseParasite"/>
        </authorList>
    </citation>
    <scope>IDENTIFICATION</scope>
</reference>
<keyword evidence="7" id="KW-1015">Disulfide bond</keyword>
<dbReference type="GO" id="GO:0005524">
    <property type="term" value="F:ATP binding"/>
    <property type="evidence" value="ECO:0007669"/>
    <property type="project" value="UniProtKB-KW"/>
</dbReference>
<keyword evidence="15" id="KW-0732">Signal</keyword>
<evidence type="ECO:0000256" key="2">
    <source>
        <dbReference type="ARBA" id="ARBA00022475"/>
    </source>
</evidence>
<dbReference type="Pfam" id="PF07714">
    <property type="entry name" value="PK_Tyr_Ser-Thr"/>
    <property type="match status" value="1"/>
</dbReference>
<evidence type="ECO:0000256" key="5">
    <source>
        <dbReference type="ARBA" id="ARBA00022989"/>
    </source>
</evidence>
<evidence type="ECO:0000256" key="10">
    <source>
        <dbReference type="ARBA" id="ARBA00023319"/>
    </source>
</evidence>
<keyword evidence="4 12" id="KW-0067">ATP-binding</keyword>
<dbReference type="SUPFAM" id="SSF48726">
    <property type="entry name" value="Immunoglobulin"/>
    <property type="match status" value="1"/>
</dbReference>
<evidence type="ECO:0000256" key="1">
    <source>
        <dbReference type="ARBA" id="ARBA00004162"/>
    </source>
</evidence>
<proteinExistence type="predicted"/>
<evidence type="ECO:0000256" key="11">
    <source>
        <dbReference type="PIRSR" id="PIRSR000615-1"/>
    </source>
</evidence>
<protein>
    <submittedName>
        <fullName evidence="19">Receptor protein-tyrosine kinase</fullName>
    </submittedName>
</protein>
<dbReference type="InterPro" id="IPR036179">
    <property type="entry name" value="Ig-like_dom_sf"/>
</dbReference>
<dbReference type="SMART" id="SM00409">
    <property type="entry name" value="IG"/>
    <property type="match status" value="1"/>
</dbReference>
<feature type="binding site" evidence="13">
    <location>
        <position position="421"/>
    </location>
    <ligand>
        <name>Mg(2+)</name>
        <dbReference type="ChEBI" id="CHEBI:18420"/>
    </ligand>
</feature>
<dbReference type="GO" id="GO:0045138">
    <property type="term" value="P:nematode male tail tip morphogenesis"/>
    <property type="evidence" value="ECO:0007669"/>
    <property type="project" value="UniProtKB-ARBA"/>
</dbReference>
<keyword evidence="2" id="KW-1003">Cell membrane</keyword>
<keyword evidence="9" id="KW-0325">Glycoprotein</keyword>
<feature type="chain" id="PRO_5037273729" evidence="15">
    <location>
        <begin position="18"/>
        <end position="522"/>
    </location>
</feature>
<dbReference type="Gene3D" id="2.60.40.10">
    <property type="entry name" value="Immunoglobulins"/>
    <property type="match status" value="1"/>
</dbReference>
<dbReference type="GO" id="GO:0043235">
    <property type="term" value="C:receptor complex"/>
    <property type="evidence" value="ECO:0007669"/>
    <property type="project" value="TreeGrafter"/>
</dbReference>
<dbReference type="InterPro" id="IPR001245">
    <property type="entry name" value="Ser-Thr/Tyr_kinase_cat_dom"/>
</dbReference>
<dbReference type="PROSITE" id="PS50835">
    <property type="entry name" value="IG_LIKE"/>
    <property type="match status" value="1"/>
</dbReference>
<evidence type="ECO:0000256" key="8">
    <source>
        <dbReference type="ARBA" id="ARBA00023170"/>
    </source>
</evidence>
<feature type="binding site" evidence="12">
    <location>
        <position position="420"/>
    </location>
    <ligand>
        <name>ATP</name>
        <dbReference type="ChEBI" id="CHEBI:30616"/>
    </ligand>
</feature>
<dbReference type="PROSITE" id="PS50011">
    <property type="entry name" value="PROTEIN_KINASE_DOM"/>
    <property type="match status" value="1"/>
</dbReference>
<dbReference type="SMART" id="SM00219">
    <property type="entry name" value="TyrKc"/>
    <property type="match status" value="1"/>
</dbReference>
<evidence type="ECO:0000256" key="4">
    <source>
        <dbReference type="ARBA" id="ARBA00022840"/>
    </source>
</evidence>
<name>A0A914ZRX4_PARUN</name>
<dbReference type="InterPro" id="IPR007110">
    <property type="entry name" value="Ig-like_dom"/>
</dbReference>
<evidence type="ECO:0000256" key="6">
    <source>
        <dbReference type="ARBA" id="ARBA00023136"/>
    </source>
</evidence>
<dbReference type="FunFam" id="3.30.200.20:FF:000586">
    <property type="entry name" value="Receptor protein-tyrosine kinase"/>
    <property type="match status" value="1"/>
</dbReference>
<evidence type="ECO:0000256" key="15">
    <source>
        <dbReference type="SAM" id="SignalP"/>
    </source>
</evidence>
<feature type="domain" description="Protein kinase" evidence="16">
    <location>
        <begin position="250"/>
        <end position="522"/>
    </location>
</feature>
<organism evidence="18 19">
    <name type="scientific">Parascaris univalens</name>
    <name type="common">Nematode worm</name>
    <dbReference type="NCBI Taxonomy" id="6257"/>
    <lineage>
        <taxon>Eukaryota</taxon>
        <taxon>Metazoa</taxon>
        <taxon>Ecdysozoa</taxon>
        <taxon>Nematoda</taxon>
        <taxon>Chromadorea</taxon>
        <taxon>Rhabditida</taxon>
        <taxon>Spirurina</taxon>
        <taxon>Ascaridomorpha</taxon>
        <taxon>Ascaridoidea</taxon>
        <taxon>Ascarididae</taxon>
        <taxon>Parascaris</taxon>
    </lineage>
</organism>
<evidence type="ECO:0000256" key="7">
    <source>
        <dbReference type="ARBA" id="ARBA00023157"/>
    </source>
</evidence>
<dbReference type="Gene3D" id="3.30.200.20">
    <property type="entry name" value="Phosphorylase Kinase, domain 1"/>
    <property type="match status" value="1"/>
</dbReference>
<comment type="subcellular location">
    <subcellularLocation>
        <location evidence="1">Cell membrane</location>
        <topology evidence="1">Single-pass membrane protein</topology>
    </subcellularLocation>
</comment>
<dbReference type="InterPro" id="IPR050122">
    <property type="entry name" value="RTK"/>
</dbReference>
<dbReference type="GO" id="GO:0046872">
    <property type="term" value="F:metal ion binding"/>
    <property type="evidence" value="ECO:0007669"/>
    <property type="project" value="UniProtKB-KW"/>
</dbReference>
<keyword evidence="8" id="KW-0675">Receptor</keyword>
<feature type="domain" description="Ig-like" evidence="17">
    <location>
        <begin position="18"/>
        <end position="100"/>
    </location>
</feature>
<dbReference type="GO" id="GO:0004714">
    <property type="term" value="F:transmembrane receptor protein tyrosine kinase activity"/>
    <property type="evidence" value="ECO:0007669"/>
    <property type="project" value="TreeGrafter"/>
</dbReference>
<evidence type="ECO:0000256" key="3">
    <source>
        <dbReference type="ARBA" id="ARBA00022692"/>
    </source>
</evidence>
<sequence length="522" mass="58601">MIAVWFLELFIYRSICAIQLNQGSSDLKAPRNSSLELLCGKTNESLSTVGRAWNNSEHITCFLGADNYLKLFIENVHYSDAGNYTCEEGDGTLVTSFTVSILKSKGKSQNRGTTGRHDWVKLKACENGDVLRVWKKDGKALCAQKSPDEVCALEGITGTSVDKIPKSLIKHLLPPALTALIGCLLIVLLIIGFIYMRRRNEEFNNLHALHAELLEHAKGNQEMINPARSLHEQIDQLPFDLSYEIRLNRLTIKKVVSNGEYGRVYAGELRSKGSSKRTLEVAVKGPKRAAKYSDMKGLADELRLMIAVGVHPNVLCLIGTVTENMKRGGDLYGIVEHTICDLKTFLSKNKAHFVDELLSKANESSEYSANKINVHPSQKTRRVSEASISTSVLISYAYQIANGMDYLASKKCVHRDLAARNVLLRKNHLLRIAGFGEDRQWDYQYLVRSIQYASPFKAMARESISESTFTEKSDVWSYGVLLWEIFTLGDDPFKEFETAQKLTSFYESGGRLTKPSYMPENM</sequence>
<evidence type="ECO:0000259" key="16">
    <source>
        <dbReference type="PROSITE" id="PS50011"/>
    </source>
</evidence>
<dbReference type="InterPro" id="IPR008266">
    <property type="entry name" value="Tyr_kinase_AS"/>
</dbReference>
<feature type="signal peptide" evidence="15">
    <location>
        <begin position="1"/>
        <end position="17"/>
    </location>
</feature>
<evidence type="ECO:0000313" key="18">
    <source>
        <dbReference type="Proteomes" id="UP000887569"/>
    </source>
</evidence>
<dbReference type="SUPFAM" id="SSF56112">
    <property type="entry name" value="Protein kinase-like (PK-like)"/>
    <property type="match status" value="1"/>
</dbReference>
<evidence type="ECO:0000313" key="19">
    <source>
        <dbReference type="WBParaSite" id="PgB17_g014_t01"/>
    </source>
</evidence>
<keyword evidence="3 14" id="KW-0812">Transmembrane</keyword>
<keyword evidence="10" id="KW-0393">Immunoglobulin domain</keyword>
<dbReference type="Proteomes" id="UP000887569">
    <property type="component" value="Unplaced"/>
</dbReference>
<keyword evidence="13" id="KW-0479">Metal-binding</keyword>
<evidence type="ECO:0000259" key="17">
    <source>
        <dbReference type="PROSITE" id="PS50835"/>
    </source>
</evidence>
<accession>A0A914ZRX4</accession>
<dbReference type="AlphaFoldDB" id="A0A914ZRX4"/>
<feature type="transmembrane region" description="Helical" evidence="14">
    <location>
        <begin position="172"/>
        <end position="196"/>
    </location>
</feature>
<keyword evidence="5 14" id="KW-1133">Transmembrane helix</keyword>
<dbReference type="PRINTS" id="PR00109">
    <property type="entry name" value="TYRKINASE"/>
</dbReference>
<keyword evidence="12" id="KW-0547">Nucleotide-binding</keyword>
<dbReference type="PANTHER" id="PTHR24416">
    <property type="entry name" value="TYROSINE-PROTEIN KINASE RECEPTOR"/>
    <property type="match status" value="1"/>
</dbReference>
<dbReference type="GO" id="GO:0007169">
    <property type="term" value="P:cell surface receptor protein tyrosine kinase signaling pathway"/>
    <property type="evidence" value="ECO:0007669"/>
    <property type="project" value="TreeGrafter"/>
</dbReference>
<feature type="binding site" evidence="12">
    <location>
        <begin position="336"/>
        <end position="341"/>
    </location>
    <ligand>
        <name>ATP</name>
        <dbReference type="ChEBI" id="CHEBI:30616"/>
    </ligand>
</feature>
<dbReference type="InterPro" id="IPR020635">
    <property type="entry name" value="Tyr_kinase_cat_dom"/>
</dbReference>
<dbReference type="PROSITE" id="PS00109">
    <property type="entry name" value="PROTEIN_KINASE_TYR"/>
    <property type="match status" value="1"/>
</dbReference>
<dbReference type="Gene3D" id="1.10.510.10">
    <property type="entry name" value="Transferase(Phosphotransferase) domain 1"/>
    <property type="match status" value="1"/>
</dbReference>
<dbReference type="PANTHER" id="PTHR24416:SF602">
    <property type="entry name" value="PROTEIN VER-1-RELATED"/>
    <property type="match status" value="1"/>
</dbReference>
<feature type="active site" description="Proton acceptor" evidence="11">
    <location>
        <position position="416"/>
    </location>
</feature>
<evidence type="ECO:0000256" key="13">
    <source>
        <dbReference type="PIRSR" id="PIRSR000615-3"/>
    </source>
</evidence>
<dbReference type="WBParaSite" id="PgB17_g014_t01">
    <property type="protein sequence ID" value="PgB17_g014_t01"/>
    <property type="gene ID" value="PgB17_g014"/>
</dbReference>